<comment type="caution">
    <text evidence="14">The sequence shown here is derived from an EMBL/GenBank/DDBJ whole genome shotgun (WGS) entry which is preliminary data.</text>
</comment>
<dbReference type="GO" id="GO:0005506">
    <property type="term" value="F:iron ion binding"/>
    <property type="evidence" value="ECO:0007669"/>
    <property type="project" value="InterPro"/>
</dbReference>
<dbReference type="InterPro" id="IPR050121">
    <property type="entry name" value="Cytochrome_P450_monoxygenase"/>
</dbReference>
<dbReference type="GO" id="GO:0004497">
    <property type="term" value="F:monooxygenase activity"/>
    <property type="evidence" value="ECO:0007669"/>
    <property type="project" value="UniProtKB-KW"/>
</dbReference>
<evidence type="ECO:0000256" key="5">
    <source>
        <dbReference type="ARBA" id="ARBA00022617"/>
    </source>
</evidence>
<dbReference type="PANTHER" id="PTHR24305:SF166">
    <property type="entry name" value="CYTOCHROME P450 12A4, MITOCHONDRIAL-RELATED"/>
    <property type="match status" value="1"/>
</dbReference>
<dbReference type="CDD" id="cd11069">
    <property type="entry name" value="CYP_FUM15-like"/>
    <property type="match status" value="1"/>
</dbReference>
<sequence length="541" mass="61338">MDVALALKLIPTAIAATLLWSLARRYVFKHPLDILPGPPALSLITGKSRLCATFLERCYGRVTRTYGLFKCAVQERVLYVSDPKAFSHIFLKEQHIYEESDPFLVSNNAIFGKGLLSTLGNQHKRQRKMLNPVFSVSHMRKMVPTFFKVTYDLRDVLLQKTAKGPQEIEMVSWLTRTALEIVALCGLGRSFSPVTGDGEEHKFISSIKLLGPLGRGLILVRQLVLPILVKYKIGTGSMLKSIGLMLPWPTLHKMIDVVDTMHEVSLDIFHSKKKDLEQNKDADDDERKRDFLSILMRENAKAEEADRLPDDEVIAQISTLMFAAMDTTSSALSRIIWLLAKHQDVQETLRAEIREAKERFGEPDYDELAALPYLDAVCKESLRMYPPAPFLSRQARQDAVLPFSKPVKTVDGKEIKEIFVPKDTMLTISIHALNTDPEIWGPDAFEWKPERWLSQLPKSVFDAHVPGVFSHMMTFIGGGRACIGFKFSEMEMKVILYVLVDLFKFKLGKQEILWNIQGLTTPCVDRKELRPKLPVVVSRAI</sequence>
<evidence type="ECO:0000256" key="7">
    <source>
        <dbReference type="ARBA" id="ARBA00022723"/>
    </source>
</evidence>
<dbReference type="GO" id="GO:0020037">
    <property type="term" value="F:heme binding"/>
    <property type="evidence" value="ECO:0007669"/>
    <property type="project" value="InterPro"/>
</dbReference>
<dbReference type="EMBL" id="JAACJK010000057">
    <property type="protein sequence ID" value="KAF5337163.1"/>
    <property type="molecule type" value="Genomic_DNA"/>
</dbReference>
<evidence type="ECO:0000256" key="9">
    <source>
        <dbReference type="ARBA" id="ARBA00023002"/>
    </source>
</evidence>
<name>A0A8H5CAJ1_9AGAR</name>
<evidence type="ECO:0000256" key="4">
    <source>
        <dbReference type="ARBA" id="ARBA00010617"/>
    </source>
</evidence>
<dbReference type="SUPFAM" id="SSF48264">
    <property type="entry name" value="Cytochrome P450"/>
    <property type="match status" value="1"/>
</dbReference>
<keyword evidence="6" id="KW-0812">Transmembrane</keyword>
<organism evidence="14 15">
    <name type="scientific">Ephemerocybe angulata</name>
    <dbReference type="NCBI Taxonomy" id="980116"/>
    <lineage>
        <taxon>Eukaryota</taxon>
        <taxon>Fungi</taxon>
        <taxon>Dikarya</taxon>
        <taxon>Basidiomycota</taxon>
        <taxon>Agaricomycotina</taxon>
        <taxon>Agaricomycetes</taxon>
        <taxon>Agaricomycetidae</taxon>
        <taxon>Agaricales</taxon>
        <taxon>Agaricineae</taxon>
        <taxon>Psathyrellaceae</taxon>
        <taxon>Ephemerocybe</taxon>
    </lineage>
</organism>
<dbReference type="Proteomes" id="UP000541558">
    <property type="component" value="Unassembled WGS sequence"/>
</dbReference>
<dbReference type="InterPro" id="IPR036396">
    <property type="entry name" value="Cyt_P450_sf"/>
</dbReference>
<dbReference type="InterPro" id="IPR002401">
    <property type="entry name" value="Cyt_P450_E_grp-I"/>
</dbReference>
<evidence type="ECO:0000256" key="6">
    <source>
        <dbReference type="ARBA" id="ARBA00022692"/>
    </source>
</evidence>
<dbReference type="GO" id="GO:0016705">
    <property type="term" value="F:oxidoreductase activity, acting on paired donors, with incorporation or reduction of molecular oxygen"/>
    <property type="evidence" value="ECO:0007669"/>
    <property type="project" value="InterPro"/>
</dbReference>
<dbReference type="AlphaFoldDB" id="A0A8H5CAJ1"/>
<evidence type="ECO:0000256" key="1">
    <source>
        <dbReference type="ARBA" id="ARBA00001971"/>
    </source>
</evidence>
<accession>A0A8H5CAJ1</accession>
<gene>
    <name evidence="14" type="ORF">D9611_002895</name>
</gene>
<evidence type="ECO:0000313" key="14">
    <source>
        <dbReference type="EMBL" id="KAF5337163.1"/>
    </source>
</evidence>
<evidence type="ECO:0008006" key="16">
    <source>
        <dbReference type="Google" id="ProtNLM"/>
    </source>
</evidence>
<dbReference type="PRINTS" id="PR00385">
    <property type="entry name" value="P450"/>
</dbReference>
<keyword evidence="11" id="KW-0503">Monooxygenase</keyword>
<keyword evidence="15" id="KW-1185">Reference proteome</keyword>
<keyword evidence="8" id="KW-1133">Transmembrane helix</keyword>
<dbReference type="PRINTS" id="PR00463">
    <property type="entry name" value="EP450I"/>
</dbReference>
<dbReference type="OrthoDB" id="1470350at2759"/>
<keyword evidence="7 13" id="KW-0479">Metal-binding</keyword>
<comment type="pathway">
    <text evidence="3">Secondary metabolite biosynthesis; terpenoid biosynthesis.</text>
</comment>
<evidence type="ECO:0000256" key="13">
    <source>
        <dbReference type="PIRSR" id="PIRSR602401-1"/>
    </source>
</evidence>
<feature type="binding site" description="axial binding residue" evidence="13">
    <location>
        <position position="482"/>
    </location>
    <ligand>
        <name>heme</name>
        <dbReference type="ChEBI" id="CHEBI:30413"/>
    </ligand>
    <ligandPart>
        <name>Fe</name>
        <dbReference type="ChEBI" id="CHEBI:18248"/>
    </ligandPart>
</feature>
<evidence type="ECO:0000313" key="15">
    <source>
        <dbReference type="Proteomes" id="UP000541558"/>
    </source>
</evidence>
<keyword evidence="12" id="KW-0472">Membrane</keyword>
<comment type="subcellular location">
    <subcellularLocation>
        <location evidence="2">Membrane</location>
    </subcellularLocation>
</comment>
<evidence type="ECO:0000256" key="11">
    <source>
        <dbReference type="ARBA" id="ARBA00023033"/>
    </source>
</evidence>
<evidence type="ECO:0000256" key="10">
    <source>
        <dbReference type="ARBA" id="ARBA00023004"/>
    </source>
</evidence>
<dbReference type="PANTHER" id="PTHR24305">
    <property type="entry name" value="CYTOCHROME P450"/>
    <property type="match status" value="1"/>
</dbReference>
<proteinExistence type="inferred from homology"/>
<comment type="similarity">
    <text evidence="4">Belongs to the cytochrome P450 family.</text>
</comment>
<protein>
    <recommendedName>
        <fullName evidence="16">Cytochrome P450</fullName>
    </recommendedName>
</protein>
<dbReference type="Gene3D" id="1.10.630.10">
    <property type="entry name" value="Cytochrome P450"/>
    <property type="match status" value="1"/>
</dbReference>
<keyword evidence="9" id="KW-0560">Oxidoreductase</keyword>
<evidence type="ECO:0000256" key="12">
    <source>
        <dbReference type="ARBA" id="ARBA00023136"/>
    </source>
</evidence>
<keyword evidence="5 13" id="KW-0349">Heme</keyword>
<comment type="cofactor">
    <cofactor evidence="1 13">
        <name>heme</name>
        <dbReference type="ChEBI" id="CHEBI:30413"/>
    </cofactor>
</comment>
<dbReference type="Pfam" id="PF00067">
    <property type="entry name" value="p450"/>
    <property type="match status" value="1"/>
</dbReference>
<reference evidence="14 15" key="1">
    <citation type="journal article" date="2020" name="ISME J.">
        <title>Uncovering the hidden diversity of litter-decomposition mechanisms in mushroom-forming fungi.</title>
        <authorList>
            <person name="Floudas D."/>
            <person name="Bentzer J."/>
            <person name="Ahren D."/>
            <person name="Johansson T."/>
            <person name="Persson P."/>
            <person name="Tunlid A."/>
        </authorList>
    </citation>
    <scope>NUCLEOTIDE SEQUENCE [LARGE SCALE GENOMIC DNA]</scope>
    <source>
        <strain evidence="14 15">CBS 175.51</strain>
    </source>
</reference>
<dbReference type="InterPro" id="IPR001128">
    <property type="entry name" value="Cyt_P450"/>
</dbReference>
<evidence type="ECO:0000256" key="8">
    <source>
        <dbReference type="ARBA" id="ARBA00022989"/>
    </source>
</evidence>
<dbReference type="GO" id="GO:0016020">
    <property type="term" value="C:membrane"/>
    <property type="evidence" value="ECO:0007669"/>
    <property type="project" value="UniProtKB-SubCell"/>
</dbReference>
<keyword evidence="10 13" id="KW-0408">Iron</keyword>
<evidence type="ECO:0000256" key="2">
    <source>
        <dbReference type="ARBA" id="ARBA00004370"/>
    </source>
</evidence>
<evidence type="ECO:0000256" key="3">
    <source>
        <dbReference type="ARBA" id="ARBA00004721"/>
    </source>
</evidence>